<evidence type="ECO:0000256" key="1">
    <source>
        <dbReference type="SAM" id="MobiDB-lite"/>
    </source>
</evidence>
<feature type="compositionally biased region" description="Polar residues" evidence="1">
    <location>
        <begin position="238"/>
        <end position="249"/>
    </location>
</feature>
<feature type="region of interest" description="Disordered" evidence="1">
    <location>
        <begin position="238"/>
        <end position="283"/>
    </location>
</feature>
<evidence type="ECO:0000313" key="3">
    <source>
        <dbReference type="Proteomes" id="UP001359485"/>
    </source>
</evidence>
<reference evidence="2 3" key="1">
    <citation type="submission" date="2023-09" db="EMBL/GenBank/DDBJ databases">
        <title>Genomes of two closely related lineages of the louse Polyplax serrata with different host specificities.</title>
        <authorList>
            <person name="Martinu J."/>
            <person name="Tarabai H."/>
            <person name="Stefka J."/>
            <person name="Hypsa V."/>
        </authorList>
    </citation>
    <scope>NUCLEOTIDE SEQUENCE [LARGE SCALE GENOMIC DNA]</scope>
    <source>
        <strain evidence="2">98ZLc_SE</strain>
    </source>
</reference>
<feature type="region of interest" description="Disordered" evidence="1">
    <location>
        <begin position="393"/>
        <end position="419"/>
    </location>
</feature>
<protein>
    <submittedName>
        <fullName evidence="2">Uncharacterized protein</fullName>
    </submittedName>
</protein>
<feature type="compositionally biased region" description="Basic and acidic residues" evidence="1">
    <location>
        <begin position="261"/>
        <end position="279"/>
    </location>
</feature>
<dbReference type="EMBL" id="JAWJWF010000046">
    <property type="protein sequence ID" value="KAK6624774.1"/>
    <property type="molecule type" value="Genomic_DNA"/>
</dbReference>
<evidence type="ECO:0000313" key="2">
    <source>
        <dbReference type="EMBL" id="KAK6624774.1"/>
    </source>
</evidence>
<organism evidence="2 3">
    <name type="scientific">Polyplax serrata</name>
    <name type="common">Common mouse louse</name>
    <dbReference type="NCBI Taxonomy" id="468196"/>
    <lineage>
        <taxon>Eukaryota</taxon>
        <taxon>Metazoa</taxon>
        <taxon>Ecdysozoa</taxon>
        <taxon>Arthropoda</taxon>
        <taxon>Hexapoda</taxon>
        <taxon>Insecta</taxon>
        <taxon>Pterygota</taxon>
        <taxon>Neoptera</taxon>
        <taxon>Paraneoptera</taxon>
        <taxon>Psocodea</taxon>
        <taxon>Troctomorpha</taxon>
        <taxon>Phthiraptera</taxon>
        <taxon>Anoplura</taxon>
        <taxon>Polyplacidae</taxon>
        <taxon>Polyplax</taxon>
    </lineage>
</organism>
<gene>
    <name evidence="2" type="ORF">RUM44_011634</name>
</gene>
<accession>A0ABR1AQN6</accession>
<proteinExistence type="predicted"/>
<feature type="region of interest" description="Disordered" evidence="1">
    <location>
        <begin position="732"/>
        <end position="761"/>
    </location>
</feature>
<feature type="region of interest" description="Disordered" evidence="1">
    <location>
        <begin position="884"/>
        <end position="905"/>
    </location>
</feature>
<keyword evidence="3" id="KW-1185">Reference proteome</keyword>
<name>A0ABR1AQN6_POLSC</name>
<comment type="caution">
    <text evidence="2">The sequence shown here is derived from an EMBL/GenBank/DDBJ whole genome shotgun (WGS) entry which is preliminary data.</text>
</comment>
<sequence length="998" mass="113579">MSINVTNARSRMRFIDSVYEINIQEYNSTASSRTSAWSVQEKLAVANVFPTALEKENHANGDERKHKIKLISNPLIESYYPVLQEPSVHQPSLAKLSSFPSVADENVMHHCSSLESKTRNVHVSRHDITKPRSPLVELTEGKENKTIEERQFIEEQSKILALDIQSGVNTLQVSKFNNGNEYTSNITNTMTDENHTLEVKERVQVREKEGIRENDDLNQNFMSSSTLISWYELSSNPDTTDSQRLNSMSKNKKTQHGSSFKMEKCSTEFDKSRQTKRSESMTNDSLLRSSLMPLSKNTKQFFCHTPGDAPFTNSIKKLSVSNDSLEQSKRSELIATRNYSDSNISRYESDCNSDNTASVPTTFLVYKAEGSNDTDQMSSCLDSAVFQNIEQLDPSPAGPDRKLETKRNPKVPNMKCPTAMSTVKPTLTPLENVCKIQPTSYTKDHITPFEDIDKRVRDFLNIEKATEEGQDFKNEKCTFTRNTYMSTSNSQTTTKFKYKEEPIVSLFGKEKRRSVRENTDHTVIQSDGGNSIRNIYEKESNKLKGLGEGYDKKDLKKQKISNKDDNSSSRTLLNKKFENTTETSTYNDKTILAVTTVKRRSQEKVRTIWSKYGERNSNVEQTKDNDMVLTVRYSNDKRNRKNKAEEKDLNTVQSDRKILRKKVSKKSYAELRTSDKYKRRNEILKESQNKIIVHKPVKSTRKYNAKQSSGRKCGGAPNIANLISFLSNTDKHSNESFKTQHKQFEISSTHKSSEEGSEMSHTSSDLKSIYLDKVSNPGNYNYGCWPYVTVYGVSADTLNKSVRSIRNMKNKYSTQKNGNSTISKANKTNPGTMGVKSICKEAFLNDRRGHSMKVKTTTKHTRITNNMEEKNVDVLMAPKYQHSATQILSPRTAERKSGASGEQQNRSMKVWAKRFMMELKDIKNELRRLEVSQMKGRDNFVNSILSPSGVTENEFLEAEIAVYSSETYIFGDNDPSHKGPIEGVWSINEFEVSSCIGQ</sequence>
<dbReference type="Proteomes" id="UP001359485">
    <property type="component" value="Unassembled WGS sequence"/>
</dbReference>